<dbReference type="Pfam" id="PF13692">
    <property type="entry name" value="Glyco_trans_1_4"/>
    <property type="match status" value="1"/>
</dbReference>
<keyword evidence="4" id="KW-1185">Reference proteome</keyword>
<organism evidence="3 4">
    <name type="scientific">Devosia nitrariae</name>
    <dbReference type="NCBI Taxonomy" id="2071872"/>
    <lineage>
        <taxon>Bacteria</taxon>
        <taxon>Pseudomonadati</taxon>
        <taxon>Pseudomonadota</taxon>
        <taxon>Alphaproteobacteria</taxon>
        <taxon>Hyphomicrobiales</taxon>
        <taxon>Devosiaceae</taxon>
        <taxon>Devosia</taxon>
    </lineage>
</organism>
<evidence type="ECO:0000256" key="1">
    <source>
        <dbReference type="ARBA" id="ARBA00022676"/>
    </source>
</evidence>
<dbReference type="PANTHER" id="PTHR12526:SF510">
    <property type="entry name" value="D-INOSITOL 3-PHOSPHATE GLYCOSYLTRANSFERASE"/>
    <property type="match status" value="1"/>
</dbReference>
<dbReference type="EMBL" id="BSNS01000004">
    <property type="protein sequence ID" value="GLQ53651.1"/>
    <property type="molecule type" value="Genomic_DNA"/>
</dbReference>
<keyword evidence="1" id="KW-0328">Glycosyltransferase</keyword>
<evidence type="ECO:0000313" key="3">
    <source>
        <dbReference type="EMBL" id="GLQ53651.1"/>
    </source>
</evidence>
<dbReference type="RefSeq" id="WP_284339099.1">
    <property type="nucleotide sequence ID" value="NZ_BSNS01000004.1"/>
</dbReference>
<proteinExistence type="predicted"/>
<evidence type="ECO:0000313" key="4">
    <source>
        <dbReference type="Proteomes" id="UP001156691"/>
    </source>
</evidence>
<reference evidence="4" key="1">
    <citation type="journal article" date="2019" name="Int. J. Syst. Evol. Microbiol.">
        <title>The Global Catalogue of Microorganisms (GCM) 10K type strain sequencing project: providing services to taxonomists for standard genome sequencing and annotation.</title>
        <authorList>
            <consortium name="The Broad Institute Genomics Platform"/>
            <consortium name="The Broad Institute Genome Sequencing Center for Infectious Disease"/>
            <person name="Wu L."/>
            <person name="Ma J."/>
        </authorList>
    </citation>
    <scope>NUCLEOTIDE SEQUENCE [LARGE SCALE GENOMIC DNA]</scope>
    <source>
        <strain evidence="4">NBRC 112416</strain>
    </source>
</reference>
<keyword evidence="2 3" id="KW-0808">Transferase</keyword>
<dbReference type="Proteomes" id="UP001156691">
    <property type="component" value="Unassembled WGS sequence"/>
</dbReference>
<sequence>MKVAILSTVPATPPTAGNRSRILALSRALRALGHGVHFVYLPSTMTSEPDDDAHLAEFGRENYIRLPSSVLSSPEFLLKRLAWRVRRKLLSPLRVGGAYYLGLDECYPSRLTDMLRALQQVHGFDTVICEYISQSAALEAFPSNVLKVLDTHDSFSDRHKLVPGRTYWFSVPPSEQVRAFHRADVVLAIQEEEGDLFRRQLAGNGPAMEVVSHLLDVSRPVTDFRSSDAIFVGSDNQANLAAVQYFTQSVLPLIRERLPQFNLMLVGSICRRVSDVGGVVKLGMVDDLSAAYSRAPISVNPMLAGTGINIKLLEALAAGVPAISTQTGARGLGKNYSNGVFVIPDGDAQAFADQVVELANCPSARREKGRAAHEDALAWNDAQMHVLKRVFERA</sequence>
<dbReference type="Gene3D" id="3.40.50.2000">
    <property type="entry name" value="Glycogen Phosphorylase B"/>
    <property type="match status" value="2"/>
</dbReference>
<comment type="caution">
    <text evidence="3">The sequence shown here is derived from an EMBL/GenBank/DDBJ whole genome shotgun (WGS) entry which is preliminary data.</text>
</comment>
<protein>
    <submittedName>
        <fullName evidence="3">Glycosyl transferase</fullName>
    </submittedName>
</protein>
<accession>A0ABQ5W1H0</accession>
<dbReference type="SUPFAM" id="SSF53756">
    <property type="entry name" value="UDP-Glycosyltransferase/glycogen phosphorylase"/>
    <property type="match status" value="1"/>
</dbReference>
<dbReference type="GO" id="GO:0016740">
    <property type="term" value="F:transferase activity"/>
    <property type="evidence" value="ECO:0007669"/>
    <property type="project" value="UniProtKB-KW"/>
</dbReference>
<dbReference type="PANTHER" id="PTHR12526">
    <property type="entry name" value="GLYCOSYLTRANSFERASE"/>
    <property type="match status" value="1"/>
</dbReference>
<dbReference type="CDD" id="cd03801">
    <property type="entry name" value="GT4_PimA-like"/>
    <property type="match status" value="1"/>
</dbReference>
<gene>
    <name evidence="3" type="ORF">GCM10010862_09100</name>
</gene>
<name>A0ABQ5W1H0_9HYPH</name>
<evidence type="ECO:0000256" key="2">
    <source>
        <dbReference type="ARBA" id="ARBA00022679"/>
    </source>
</evidence>